<dbReference type="Pfam" id="PF13302">
    <property type="entry name" value="Acetyltransf_3"/>
    <property type="match status" value="1"/>
</dbReference>
<dbReference type="OrthoDB" id="3533156at2"/>
<dbReference type="PANTHER" id="PTHR43792:SF1">
    <property type="entry name" value="N-ACETYLTRANSFERASE DOMAIN-CONTAINING PROTEIN"/>
    <property type="match status" value="1"/>
</dbReference>
<dbReference type="GO" id="GO:0016747">
    <property type="term" value="F:acyltransferase activity, transferring groups other than amino-acyl groups"/>
    <property type="evidence" value="ECO:0007669"/>
    <property type="project" value="InterPro"/>
</dbReference>
<dbReference type="InterPro" id="IPR000182">
    <property type="entry name" value="GNAT_dom"/>
</dbReference>
<evidence type="ECO:0000259" key="1">
    <source>
        <dbReference type="Pfam" id="PF13302"/>
    </source>
</evidence>
<protein>
    <submittedName>
        <fullName evidence="2">RimJ/RimL family protein N-acetyltransferase</fullName>
    </submittedName>
</protein>
<gene>
    <name evidence="2" type="ORF">EV187_1430</name>
</gene>
<evidence type="ECO:0000313" key="3">
    <source>
        <dbReference type="Proteomes" id="UP000293289"/>
    </source>
</evidence>
<accession>A0A4Q7MF84</accession>
<comment type="caution">
    <text evidence="2">The sequence shown here is derived from an EMBL/GenBank/DDBJ whole genome shotgun (WGS) entry which is preliminary data.</text>
</comment>
<dbReference type="Gene3D" id="3.40.630.30">
    <property type="match status" value="1"/>
</dbReference>
<dbReference type="InterPro" id="IPR051531">
    <property type="entry name" value="N-acetyltransferase"/>
</dbReference>
<dbReference type="PANTHER" id="PTHR43792">
    <property type="entry name" value="GNAT FAMILY, PUTATIVE (AFU_ORTHOLOGUE AFUA_3G00765)-RELATED-RELATED"/>
    <property type="match status" value="1"/>
</dbReference>
<sequence length="205" mass="22157">MSEVAATLDTMIDDLRTDRLLLTPLTLDHVDAYHRVYGDPRTWEHLPSGRHTSRGQSARAIERSMQSRRTSGFGHCAVVLREPVGDLAPGTFLGSAGAAMLAFDAWNLGYRLAPEAWGHGLAREAARVSLDAARAVRPETPVTARVLAGNTASIRVLERLELELVWSGASSDAPAGPDDTTHLERLIFADRPLDDETLAALIALG</sequence>
<dbReference type="SUPFAM" id="SSF55729">
    <property type="entry name" value="Acyl-CoA N-acyltransferases (Nat)"/>
    <property type="match status" value="1"/>
</dbReference>
<dbReference type="AlphaFoldDB" id="A0A4Q7MF84"/>
<dbReference type="RefSeq" id="WP_130352399.1">
    <property type="nucleotide sequence ID" value="NZ_SGWY01000002.1"/>
</dbReference>
<reference evidence="2 3" key="1">
    <citation type="submission" date="2019-02" db="EMBL/GenBank/DDBJ databases">
        <title>Genomic Encyclopedia of Type Strains, Phase IV (KMG-IV): sequencing the most valuable type-strain genomes for metagenomic binning, comparative biology and taxonomic classification.</title>
        <authorList>
            <person name="Goeker M."/>
        </authorList>
    </citation>
    <scope>NUCLEOTIDE SEQUENCE [LARGE SCALE GENOMIC DNA]</scope>
    <source>
        <strain evidence="2 3">DSM 43045</strain>
    </source>
</reference>
<dbReference type="EMBL" id="SGWY01000002">
    <property type="protein sequence ID" value="RZS65728.1"/>
    <property type="molecule type" value="Genomic_DNA"/>
</dbReference>
<dbReference type="Proteomes" id="UP000293289">
    <property type="component" value="Unassembled WGS sequence"/>
</dbReference>
<dbReference type="InterPro" id="IPR016181">
    <property type="entry name" value="Acyl_CoA_acyltransferase"/>
</dbReference>
<keyword evidence="3" id="KW-1185">Reference proteome</keyword>
<evidence type="ECO:0000313" key="2">
    <source>
        <dbReference type="EMBL" id="RZS65728.1"/>
    </source>
</evidence>
<organism evidence="2 3">
    <name type="scientific">Agromyces ramosus</name>
    <dbReference type="NCBI Taxonomy" id="33879"/>
    <lineage>
        <taxon>Bacteria</taxon>
        <taxon>Bacillati</taxon>
        <taxon>Actinomycetota</taxon>
        <taxon>Actinomycetes</taxon>
        <taxon>Micrococcales</taxon>
        <taxon>Microbacteriaceae</taxon>
        <taxon>Agromyces</taxon>
    </lineage>
</organism>
<keyword evidence="2" id="KW-0808">Transferase</keyword>
<proteinExistence type="predicted"/>
<feature type="domain" description="N-acetyltransferase" evidence="1">
    <location>
        <begin position="19"/>
        <end position="161"/>
    </location>
</feature>
<name>A0A4Q7MF84_9MICO</name>